<gene>
    <name evidence="2" type="ORF">HHI36_016324</name>
</gene>
<reference evidence="2 3" key="1">
    <citation type="journal article" date="2021" name="BMC Biol.">
        <title>Horizontally acquired antibacterial genes associated with adaptive radiation of ladybird beetles.</title>
        <authorList>
            <person name="Li H.S."/>
            <person name="Tang X.F."/>
            <person name="Huang Y.H."/>
            <person name="Xu Z.Y."/>
            <person name="Chen M.L."/>
            <person name="Du X.Y."/>
            <person name="Qiu B.Y."/>
            <person name="Chen P.T."/>
            <person name="Zhang W."/>
            <person name="Slipinski A."/>
            <person name="Escalona H.E."/>
            <person name="Waterhouse R.M."/>
            <person name="Zwick A."/>
            <person name="Pang H."/>
        </authorList>
    </citation>
    <scope>NUCLEOTIDE SEQUENCE [LARGE SCALE GENOMIC DNA]</scope>
    <source>
        <strain evidence="2">SYSU2018</strain>
    </source>
</reference>
<feature type="chain" id="PRO_5044841094" evidence="1">
    <location>
        <begin position="20"/>
        <end position="135"/>
    </location>
</feature>
<evidence type="ECO:0000256" key="1">
    <source>
        <dbReference type="SAM" id="SignalP"/>
    </source>
</evidence>
<feature type="signal peptide" evidence="1">
    <location>
        <begin position="1"/>
        <end position="19"/>
    </location>
</feature>
<dbReference type="AlphaFoldDB" id="A0ABD2NKA3"/>
<accession>A0ABD2NKA3</accession>
<keyword evidence="3" id="KW-1185">Reference proteome</keyword>
<keyword evidence="1" id="KW-0732">Signal</keyword>
<evidence type="ECO:0000313" key="3">
    <source>
        <dbReference type="Proteomes" id="UP001516400"/>
    </source>
</evidence>
<proteinExistence type="predicted"/>
<evidence type="ECO:0000313" key="2">
    <source>
        <dbReference type="EMBL" id="KAL3278801.1"/>
    </source>
</evidence>
<dbReference type="Proteomes" id="UP001516400">
    <property type="component" value="Unassembled WGS sequence"/>
</dbReference>
<organism evidence="2 3">
    <name type="scientific">Cryptolaemus montrouzieri</name>
    <dbReference type="NCBI Taxonomy" id="559131"/>
    <lineage>
        <taxon>Eukaryota</taxon>
        <taxon>Metazoa</taxon>
        <taxon>Ecdysozoa</taxon>
        <taxon>Arthropoda</taxon>
        <taxon>Hexapoda</taxon>
        <taxon>Insecta</taxon>
        <taxon>Pterygota</taxon>
        <taxon>Neoptera</taxon>
        <taxon>Endopterygota</taxon>
        <taxon>Coleoptera</taxon>
        <taxon>Polyphaga</taxon>
        <taxon>Cucujiformia</taxon>
        <taxon>Coccinelloidea</taxon>
        <taxon>Coccinellidae</taxon>
        <taxon>Scymninae</taxon>
        <taxon>Scymnini</taxon>
        <taxon>Cryptolaemus</taxon>
    </lineage>
</organism>
<name>A0ABD2NKA3_9CUCU</name>
<comment type="caution">
    <text evidence="2">The sequence shown here is derived from an EMBL/GenBank/DDBJ whole genome shotgun (WGS) entry which is preliminary data.</text>
</comment>
<dbReference type="EMBL" id="JABFTP020000124">
    <property type="protein sequence ID" value="KAL3278801.1"/>
    <property type="molecule type" value="Genomic_DNA"/>
</dbReference>
<sequence>MHRIENIFFLITVLHITQSVSEQCEVVKFVKENNIEKKCCVTNVSDLEIDKSAEENISIFKWNDISYICYGNEATTQTDEKSIDIEFNKENDVNKSGKKLKRKPPSIVPYYFGDSSKKCPDNQVPDFNGKCTDAF</sequence>
<protein>
    <submittedName>
        <fullName evidence="2">Uncharacterized protein</fullName>
    </submittedName>
</protein>